<dbReference type="Pfam" id="PF08376">
    <property type="entry name" value="NIT"/>
    <property type="match status" value="1"/>
</dbReference>
<evidence type="ECO:0000259" key="2">
    <source>
        <dbReference type="Pfam" id="PF08376"/>
    </source>
</evidence>
<keyword evidence="1" id="KW-0812">Transmembrane</keyword>
<gene>
    <name evidence="3" type="ORF">GCM10017579_44470</name>
</gene>
<reference evidence="3" key="1">
    <citation type="journal article" date="2014" name="Int. J. Syst. Evol. Microbiol.">
        <title>Complete genome of a new Firmicutes species belonging to the dominant human colonic microbiota ('Ruminococcus bicirculans') reveals two chromosomes and a selective capacity to utilize plant glucans.</title>
        <authorList>
            <consortium name="NISC Comparative Sequencing Program"/>
            <person name="Wegmann U."/>
            <person name="Louis P."/>
            <person name="Goesmann A."/>
            <person name="Henrissat B."/>
            <person name="Duncan S.H."/>
            <person name="Flint H.J."/>
        </authorList>
    </citation>
    <scope>NUCLEOTIDE SEQUENCE</scope>
    <source>
        <strain evidence="3">VKM Ac-1246</strain>
    </source>
</reference>
<comment type="caution">
    <text evidence="3">The sequence shown here is derived from an EMBL/GenBank/DDBJ whole genome shotgun (WGS) entry which is preliminary data.</text>
</comment>
<accession>A0ABQ5T5M5</accession>
<dbReference type="Proteomes" id="UP001142292">
    <property type="component" value="Unassembled WGS sequence"/>
</dbReference>
<feature type="domain" description="Nitrate/nitrite sensing protein" evidence="2">
    <location>
        <begin position="122"/>
        <end position="348"/>
    </location>
</feature>
<proteinExistence type="predicted"/>
<dbReference type="InterPro" id="IPR013587">
    <property type="entry name" value="Nitrate/nitrite_sensing"/>
</dbReference>
<reference evidence="3" key="2">
    <citation type="submission" date="2023-01" db="EMBL/GenBank/DDBJ databases">
        <authorList>
            <person name="Sun Q."/>
            <person name="Evtushenko L."/>
        </authorList>
    </citation>
    <scope>NUCLEOTIDE SEQUENCE</scope>
    <source>
        <strain evidence="3">VKM Ac-1246</strain>
    </source>
</reference>
<protein>
    <recommendedName>
        <fullName evidence="2">Nitrate/nitrite sensing protein domain-containing protein</fullName>
    </recommendedName>
</protein>
<evidence type="ECO:0000313" key="4">
    <source>
        <dbReference type="Proteomes" id="UP001142292"/>
    </source>
</evidence>
<dbReference type="RefSeq" id="WP_189119667.1">
    <property type="nucleotide sequence ID" value="NZ_BMRK01000014.1"/>
</dbReference>
<keyword evidence="1" id="KW-0472">Membrane</keyword>
<feature type="transmembrane region" description="Helical" evidence="1">
    <location>
        <begin position="43"/>
        <end position="64"/>
    </location>
</feature>
<organism evidence="3 4">
    <name type="scientific">Nocardioides luteus</name>
    <dbReference type="NCBI Taxonomy" id="1844"/>
    <lineage>
        <taxon>Bacteria</taxon>
        <taxon>Bacillati</taxon>
        <taxon>Actinomycetota</taxon>
        <taxon>Actinomycetes</taxon>
        <taxon>Propionibacteriales</taxon>
        <taxon>Nocardioidaceae</taxon>
        <taxon>Nocardioides</taxon>
    </lineage>
</organism>
<evidence type="ECO:0000313" key="3">
    <source>
        <dbReference type="EMBL" id="GLJ70411.1"/>
    </source>
</evidence>
<evidence type="ECO:0000256" key="1">
    <source>
        <dbReference type="SAM" id="Phobius"/>
    </source>
</evidence>
<keyword evidence="4" id="KW-1185">Reference proteome</keyword>
<name>A0ABQ5T5M5_9ACTN</name>
<sequence length="356" mass="37384">MNTSDDVLLGEGLYRLGATAPVPPSDPADDLRRGRRRALRGRVVAAAGTALAVAVLGVAGAALGPLASDRAADPAGSPTAPSSTSVRQAESVVKALPSTFDLAINLLLERDAAEAGVPDVIMRPLQEQTDESVTTWTAKAEQIDVEADQPLADAISVARRSLDALPKTRTDVRMQETLVEGLLAYSSLSDNLLTISTLVPVVGDAKIDAEIEALGHLRPAYESFGAERIIMRRALAEREVAQANGLAGEMPLNKTQLAELRAAEATWRRSLADFYTATSEGQRKALDEITLDTASDGAIGVPAHRAVNILLSNGSLDGVTLTPDMYTESCTELIRGLQEVSVAAADEVAADLAAVD</sequence>
<dbReference type="EMBL" id="BSEL01000012">
    <property type="protein sequence ID" value="GLJ70411.1"/>
    <property type="molecule type" value="Genomic_DNA"/>
</dbReference>
<keyword evidence="1" id="KW-1133">Transmembrane helix</keyword>